<reference evidence="2 3" key="2">
    <citation type="journal article" date="2016" name="Appl. Microbiol. Biotechnol.">
        <title>Mutations improving production and secretion of extracellular lipase by Burkholderia glumae PG1.</title>
        <authorList>
            <person name="Knapp A."/>
            <person name="Voget S."/>
            <person name="Gao R."/>
            <person name="Zaburannyi N."/>
            <person name="Krysciak D."/>
            <person name="Breuer M."/>
            <person name="Hauer B."/>
            <person name="Streit W.R."/>
            <person name="Muller R."/>
            <person name="Daniel R."/>
            <person name="Jaeger K.E."/>
        </authorList>
    </citation>
    <scope>NUCLEOTIDE SEQUENCE [LARGE SCALE GENOMIC DNA]</scope>
    <source>
        <strain evidence="2 3">PG1</strain>
    </source>
</reference>
<keyword evidence="3" id="KW-1185">Reference proteome</keyword>
<sequence>MTLHIAASQIQQPSRLSASARSCLSLIDGGVQWLQWAIQSPGQHFRLPDETQMLCAVQQGLHGDPLCLLPVSELLVSPAKLMTMDGNDLQTLTSVEAQGKAGPDPVLENQLASLLVRHKLVRRADLAALPTWLGQLGIDTSPVFQCLSLDDAGALVELMRTVPSSTSADANEAPSTPAGTQASAAFAAAEARTPMEFVDYLRFHQVLSARNLAAQAQTLLHATLPELFGSLEGPQLRGLPTPDTVVQVVRDWYAQSRQLGFSRLSLGALRMIQRTGYPGGSEPDVRTALWRYTTAAQILLSSVTSVSARMGQDGRTCSYELRRGTQGAVLCLDKHGVISLDDFIADTSPGAASGGSSGTSGASGATPAPGGKSADKSGGTQSQTTPSSSASLDDFALGYAA</sequence>
<evidence type="ECO:0000313" key="2">
    <source>
        <dbReference type="EMBL" id="AJK50277.1"/>
    </source>
</evidence>
<feature type="compositionally biased region" description="Low complexity" evidence="1">
    <location>
        <begin position="359"/>
        <end position="391"/>
    </location>
</feature>
<dbReference type="AlphaFoldDB" id="A0A0B6RY34"/>
<name>A0A0B6RY34_BURPL</name>
<proteinExistence type="predicted"/>
<dbReference type="HOGENOM" id="CLU_778326_0_0_4"/>
<organism evidence="2 3">
    <name type="scientific">Burkholderia plantarii</name>
    <dbReference type="NCBI Taxonomy" id="41899"/>
    <lineage>
        <taxon>Bacteria</taxon>
        <taxon>Pseudomonadati</taxon>
        <taxon>Pseudomonadota</taxon>
        <taxon>Betaproteobacteria</taxon>
        <taxon>Burkholderiales</taxon>
        <taxon>Burkholderiaceae</taxon>
        <taxon>Burkholderia</taxon>
    </lineage>
</organism>
<reference evidence="3" key="1">
    <citation type="submission" date="2011-03" db="EMBL/GenBank/DDBJ databases">
        <authorList>
            <person name="Voget S."/>
            <person name="Streit W.R."/>
            <person name="Jaeger K.E."/>
            <person name="Daniel R."/>
        </authorList>
    </citation>
    <scope>NUCLEOTIDE SEQUENCE [LARGE SCALE GENOMIC DNA]</scope>
    <source>
        <strain evidence="3">PG1</strain>
    </source>
</reference>
<dbReference type="Proteomes" id="UP000031838">
    <property type="component" value="Chromosome 2"/>
</dbReference>
<accession>A0A0B6RY34</accession>
<dbReference type="RefSeq" id="WP_042628578.1">
    <property type="nucleotide sequence ID" value="NZ_CP002581.1"/>
</dbReference>
<protein>
    <submittedName>
        <fullName evidence="2">Uncharacterized protein</fullName>
    </submittedName>
</protein>
<dbReference type="KEGG" id="bgp:BGL_2c22160"/>
<evidence type="ECO:0000256" key="1">
    <source>
        <dbReference type="SAM" id="MobiDB-lite"/>
    </source>
</evidence>
<dbReference type="EMBL" id="CP002581">
    <property type="protein sequence ID" value="AJK50277.1"/>
    <property type="molecule type" value="Genomic_DNA"/>
</dbReference>
<gene>
    <name evidence="2" type="ORF">BGL_2c22160</name>
</gene>
<evidence type="ECO:0000313" key="3">
    <source>
        <dbReference type="Proteomes" id="UP000031838"/>
    </source>
</evidence>
<feature type="region of interest" description="Disordered" evidence="1">
    <location>
        <begin position="350"/>
        <end position="401"/>
    </location>
</feature>